<protein>
    <submittedName>
        <fullName evidence="1">Unannotated protein</fullName>
    </submittedName>
</protein>
<dbReference type="EMBL" id="CAEZTS010000214">
    <property type="protein sequence ID" value="CAB4594274.1"/>
    <property type="molecule type" value="Genomic_DNA"/>
</dbReference>
<organism evidence="1">
    <name type="scientific">freshwater metagenome</name>
    <dbReference type="NCBI Taxonomy" id="449393"/>
    <lineage>
        <taxon>unclassified sequences</taxon>
        <taxon>metagenomes</taxon>
        <taxon>ecological metagenomes</taxon>
    </lineage>
</organism>
<evidence type="ECO:0000313" key="1">
    <source>
        <dbReference type="EMBL" id="CAB4594274.1"/>
    </source>
</evidence>
<gene>
    <name evidence="1" type="ORF">UFOPK1722_01798</name>
</gene>
<dbReference type="AlphaFoldDB" id="A0A6J6G511"/>
<name>A0A6J6G511_9ZZZZ</name>
<proteinExistence type="predicted"/>
<sequence>MNPSKPTALAGSVVGVWETLPPLTVDCAICLPEFAPCESIAPVAFTALTAAHAAAFDGVVAEKFAGAAQSVAVPLQ</sequence>
<accession>A0A6J6G511</accession>
<reference evidence="1" key="1">
    <citation type="submission" date="2020-05" db="EMBL/GenBank/DDBJ databases">
        <authorList>
            <person name="Chiriac C."/>
            <person name="Salcher M."/>
            <person name="Ghai R."/>
            <person name="Kavagutti S V."/>
        </authorList>
    </citation>
    <scope>NUCLEOTIDE SEQUENCE</scope>
</reference>